<evidence type="ECO:0000313" key="1">
    <source>
        <dbReference type="EMBL" id="KAH7846496.1"/>
    </source>
</evidence>
<organism evidence="1 2">
    <name type="scientific">Vaccinium darrowii</name>
    <dbReference type="NCBI Taxonomy" id="229202"/>
    <lineage>
        <taxon>Eukaryota</taxon>
        <taxon>Viridiplantae</taxon>
        <taxon>Streptophyta</taxon>
        <taxon>Embryophyta</taxon>
        <taxon>Tracheophyta</taxon>
        <taxon>Spermatophyta</taxon>
        <taxon>Magnoliopsida</taxon>
        <taxon>eudicotyledons</taxon>
        <taxon>Gunneridae</taxon>
        <taxon>Pentapetalae</taxon>
        <taxon>asterids</taxon>
        <taxon>Ericales</taxon>
        <taxon>Ericaceae</taxon>
        <taxon>Vaccinioideae</taxon>
        <taxon>Vaccinieae</taxon>
        <taxon>Vaccinium</taxon>
    </lineage>
</organism>
<sequence length="259" mass="29485">MSIPQARKAGLPLMNLVRFKGVPILKQLHLEEQLLRTSSNNWCIINDGTNIPTIVMGLSGKPSDLLELGSVLQDQVPVIKRFTGGGTVVVDPGTIFVSLICNREDVPDVQPYPHSIMHWSGQLYNEALKGIHGFQLRENDYVFGNRKFGGNAQSITRKRWIHHTSFLWDFETKNMAYLKQPARAPEYRLARSHTDFVCRMKDYMPRSVFIHRTVKAIESHFLVKPVDLDVDTAVHDAEFVHSTRLLMNNELEEAFSIST</sequence>
<protein>
    <submittedName>
        <fullName evidence="1">Uncharacterized protein</fullName>
    </submittedName>
</protein>
<name>A0ACB7XZ25_9ERIC</name>
<dbReference type="Proteomes" id="UP000828048">
    <property type="component" value="Chromosome 5"/>
</dbReference>
<dbReference type="EMBL" id="CM037155">
    <property type="protein sequence ID" value="KAH7846496.1"/>
    <property type="molecule type" value="Genomic_DNA"/>
</dbReference>
<evidence type="ECO:0000313" key="2">
    <source>
        <dbReference type="Proteomes" id="UP000828048"/>
    </source>
</evidence>
<gene>
    <name evidence="1" type="ORF">Vadar_014680</name>
</gene>
<proteinExistence type="predicted"/>
<reference evidence="1 2" key="1">
    <citation type="journal article" date="2021" name="Hortic Res">
        <title>High-quality reference genome and annotation aids understanding of berry development for evergreen blueberry (Vaccinium darrowii).</title>
        <authorList>
            <person name="Yu J."/>
            <person name="Hulse-Kemp A.M."/>
            <person name="Babiker E."/>
            <person name="Staton M."/>
        </authorList>
    </citation>
    <scope>NUCLEOTIDE SEQUENCE [LARGE SCALE GENOMIC DNA]</scope>
    <source>
        <strain evidence="2">cv. NJ 8807/NJ 8810</strain>
        <tissue evidence="1">Young leaf</tissue>
    </source>
</reference>
<accession>A0ACB7XZ25</accession>
<keyword evidence="2" id="KW-1185">Reference proteome</keyword>
<comment type="caution">
    <text evidence="1">The sequence shown here is derived from an EMBL/GenBank/DDBJ whole genome shotgun (WGS) entry which is preliminary data.</text>
</comment>